<keyword evidence="3" id="KW-1185">Reference proteome</keyword>
<gene>
    <name evidence="2" type="ordered locus">Deima_0034</name>
</gene>
<name>E8U404_DEIML</name>
<feature type="signal peptide" evidence="1">
    <location>
        <begin position="1"/>
        <end position="18"/>
    </location>
</feature>
<dbReference type="Proteomes" id="UP000008635">
    <property type="component" value="Chromosome"/>
</dbReference>
<reference evidence="2 3" key="1">
    <citation type="journal article" date="2011" name="Stand. Genomic Sci.">
        <title>Complete genome sequence of Deinococcus maricopensis type strain (LB-34).</title>
        <authorList>
            <person name="Pukall R."/>
            <person name="Zeytun A."/>
            <person name="Lucas S."/>
            <person name="Lapidus A."/>
            <person name="Hammon N."/>
            <person name="Deshpande S."/>
            <person name="Nolan M."/>
            <person name="Cheng J.F."/>
            <person name="Pitluck S."/>
            <person name="Liolios K."/>
            <person name="Pagani I."/>
            <person name="Mikhailova N."/>
            <person name="Ivanova N."/>
            <person name="Mavromatis K."/>
            <person name="Pati A."/>
            <person name="Tapia R."/>
            <person name="Han C."/>
            <person name="Goodwin L."/>
            <person name="Chen A."/>
            <person name="Palaniappan K."/>
            <person name="Land M."/>
            <person name="Hauser L."/>
            <person name="Chang Y.J."/>
            <person name="Jeffries C.D."/>
            <person name="Brambilla E.M."/>
            <person name="Rohde M."/>
            <person name="Goker M."/>
            <person name="Detter J.C."/>
            <person name="Woyke T."/>
            <person name="Bristow J."/>
            <person name="Eisen J.A."/>
            <person name="Markowitz V."/>
            <person name="Hugenholtz P."/>
            <person name="Kyrpides N.C."/>
            <person name="Klenk H.P."/>
        </authorList>
    </citation>
    <scope>NUCLEOTIDE SEQUENCE [LARGE SCALE GENOMIC DNA]</scope>
    <source>
        <strain evidence="3">DSM 21211 / LMG 22137 / NRRL B-23946 / LB-34</strain>
    </source>
</reference>
<protein>
    <submittedName>
        <fullName evidence="2">Uncharacterized protein</fullName>
    </submittedName>
</protein>
<dbReference type="KEGG" id="dmr:Deima_0034"/>
<proteinExistence type="predicted"/>
<reference evidence="3" key="2">
    <citation type="submission" date="2011-01" db="EMBL/GenBank/DDBJ databases">
        <title>The complete genome of Deinococcus maricopensis DSM 21211.</title>
        <authorList>
            <consortium name="US DOE Joint Genome Institute (JGI-PGF)"/>
            <person name="Lucas S."/>
            <person name="Copeland A."/>
            <person name="Lapidus A."/>
            <person name="Goodwin L."/>
            <person name="Pitluck S."/>
            <person name="Kyrpides N."/>
            <person name="Mavromatis K."/>
            <person name="Pagani I."/>
            <person name="Ivanova N."/>
            <person name="Ovchinnikova G."/>
            <person name="Zeytun A."/>
            <person name="Detter J.C."/>
            <person name="Han C."/>
            <person name="Land M."/>
            <person name="Hauser L."/>
            <person name="Markowitz V."/>
            <person name="Cheng J.-F."/>
            <person name="Hugenholtz P."/>
            <person name="Woyke T."/>
            <person name="Wu D."/>
            <person name="Pukall R."/>
            <person name="Gehrich-Schroeter G."/>
            <person name="Brambilla E."/>
            <person name="Klenk H.-P."/>
            <person name="Eisen J.A."/>
        </authorList>
    </citation>
    <scope>NUCLEOTIDE SEQUENCE [LARGE SCALE GENOMIC DNA]</scope>
    <source>
        <strain evidence="3">DSM 21211 / LMG 22137 / NRRL B-23946 / LB-34</strain>
    </source>
</reference>
<evidence type="ECO:0000256" key="1">
    <source>
        <dbReference type="SAM" id="SignalP"/>
    </source>
</evidence>
<dbReference type="OrthoDB" id="62206at2"/>
<dbReference type="RefSeq" id="WP_013555203.1">
    <property type="nucleotide sequence ID" value="NC_014958.1"/>
</dbReference>
<evidence type="ECO:0000313" key="3">
    <source>
        <dbReference type="Proteomes" id="UP000008635"/>
    </source>
</evidence>
<evidence type="ECO:0000313" key="2">
    <source>
        <dbReference type="EMBL" id="ADV65698.1"/>
    </source>
</evidence>
<dbReference type="EMBL" id="CP002454">
    <property type="protein sequence ID" value="ADV65698.1"/>
    <property type="molecule type" value="Genomic_DNA"/>
</dbReference>
<dbReference type="STRING" id="709986.Deima_0034"/>
<dbReference type="HOGENOM" id="CLU_905277_0_0_0"/>
<dbReference type="AlphaFoldDB" id="E8U404"/>
<organism evidence="2 3">
    <name type="scientific">Deinococcus maricopensis (strain DSM 21211 / LMG 22137 / NRRL B-23946 / LB-34)</name>
    <dbReference type="NCBI Taxonomy" id="709986"/>
    <lineage>
        <taxon>Bacteria</taxon>
        <taxon>Thermotogati</taxon>
        <taxon>Deinococcota</taxon>
        <taxon>Deinococci</taxon>
        <taxon>Deinococcales</taxon>
        <taxon>Deinococcaceae</taxon>
        <taxon>Deinococcus</taxon>
    </lineage>
</organism>
<sequence length="298" mass="32419" precursor="true">MHRALLTLTFLLGSAAGAAGLLGTTGSVANSDFCREYSCEGPTLNGPDRLYDLNTGDRLAVRYGNASRISRLSLLFDGDNLDASTDRLTIRDLQALAFGRVAKDVRPESCYGSRNVLTLAARPDPTADALTCLNDGDVTRVDITASSTYLNRPLTATPTTSAAPANELKLREWYFKNCRASTSVTGYLPVGTSSRCDLIIEITRPTPVVRAEFTYELEYTQNGQPYKTLLPGKDTWQQGRAPGTTDPRLTQNGATITANLSFNVRNVPGRRVTSINAIGTLTFQDGTVKRVYEPLQIR</sequence>
<keyword evidence="1" id="KW-0732">Signal</keyword>
<accession>E8U404</accession>
<feature type="chain" id="PRO_5003232328" evidence="1">
    <location>
        <begin position="19"/>
        <end position="298"/>
    </location>
</feature>
<dbReference type="eggNOG" id="COG0515">
    <property type="taxonomic scope" value="Bacteria"/>
</dbReference>